<protein>
    <submittedName>
        <fullName evidence="1">Uncharacterized protein</fullName>
    </submittedName>
</protein>
<keyword evidence="2" id="KW-1185">Reference proteome</keyword>
<proteinExistence type="predicted"/>
<evidence type="ECO:0000313" key="2">
    <source>
        <dbReference type="Proteomes" id="UP000053097"/>
    </source>
</evidence>
<evidence type="ECO:0000313" key="1">
    <source>
        <dbReference type="EMBL" id="EZA48122.1"/>
    </source>
</evidence>
<gene>
    <name evidence="1" type="ORF">X777_14304</name>
</gene>
<dbReference type="AlphaFoldDB" id="A0A026VWL7"/>
<dbReference type="Proteomes" id="UP000053097">
    <property type="component" value="Unassembled WGS sequence"/>
</dbReference>
<sequence>MRIIYDNGSGVRVYGQWEIPQCNVIPKRRIYGGPWYVSIGNSGPLLMAPGSIYAFNGNW</sequence>
<organism evidence="1 2">
    <name type="scientific">Ooceraea biroi</name>
    <name type="common">Clonal raider ant</name>
    <name type="synonym">Cerapachys biroi</name>
    <dbReference type="NCBI Taxonomy" id="2015173"/>
    <lineage>
        <taxon>Eukaryota</taxon>
        <taxon>Metazoa</taxon>
        <taxon>Ecdysozoa</taxon>
        <taxon>Arthropoda</taxon>
        <taxon>Hexapoda</taxon>
        <taxon>Insecta</taxon>
        <taxon>Pterygota</taxon>
        <taxon>Neoptera</taxon>
        <taxon>Endopterygota</taxon>
        <taxon>Hymenoptera</taxon>
        <taxon>Apocrita</taxon>
        <taxon>Aculeata</taxon>
        <taxon>Formicoidea</taxon>
        <taxon>Formicidae</taxon>
        <taxon>Dorylinae</taxon>
        <taxon>Ooceraea</taxon>
    </lineage>
</organism>
<reference evidence="1 2" key="1">
    <citation type="journal article" date="2014" name="Curr. Biol.">
        <title>The genome of the clonal raider ant Cerapachys biroi.</title>
        <authorList>
            <person name="Oxley P.R."/>
            <person name="Ji L."/>
            <person name="Fetter-Pruneda I."/>
            <person name="McKenzie S.K."/>
            <person name="Li C."/>
            <person name="Hu H."/>
            <person name="Zhang G."/>
            <person name="Kronauer D.J."/>
        </authorList>
    </citation>
    <scope>NUCLEOTIDE SEQUENCE [LARGE SCALE GENOMIC DNA]</scope>
</reference>
<name>A0A026VWL7_OOCBI</name>
<accession>A0A026VWL7</accession>
<dbReference type="EMBL" id="KK107678">
    <property type="protein sequence ID" value="EZA48122.1"/>
    <property type="molecule type" value="Genomic_DNA"/>
</dbReference>